<comment type="caution">
    <text evidence="2">The sequence shown here is derived from an EMBL/GenBank/DDBJ whole genome shotgun (WGS) entry which is preliminary data.</text>
</comment>
<dbReference type="AlphaFoldDB" id="A0A2C6LIL9"/>
<feature type="compositionally biased region" description="Polar residues" evidence="1">
    <location>
        <begin position="134"/>
        <end position="150"/>
    </location>
</feature>
<reference evidence="2 3" key="1">
    <citation type="journal article" date="2017" name="Int. J. Parasitol.">
        <title>The genome of the protozoan parasite Cystoisospora suis and a reverse vaccinology approach to identify vaccine candidates.</title>
        <authorList>
            <person name="Palmieri N."/>
            <person name="Shrestha A."/>
            <person name="Ruttkowski B."/>
            <person name="Beck T."/>
            <person name="Vogl C."/>
            <person name="Tomley F."/>
            <person name="Blake D.P."/>
            <person name="Joachim A."/>
        </authorList>
    </citation>
    <scope>NUCLEOTIDE SEQUENCE [LARGE SCALE GENOMIC DNA]</scope>
    <source>
        <strain evidence="2 3">Wien I</strain>
    </source>
</reference>
<protein>
    <submittedName>
        <fullName evidence="2">Uncharacterized protein</fullName>
    </submittedName>
</protein>
<evidence type="ECO:0000256" key="1">
    <source>
        <dbReference type="SAM" id="MobiDB-lite"/>
    </source>
</evidence>
<dbReference type="VEuPathDB" id="ToxoDB:CSUI_000121"/>
<proteinExistence type="predicted"/>
<evidence type="ECO:0000313" key="2">
    <source>
        <dbReference type="EMBL" id="PHJ26026.1"/>
    </source>
</evidence>
<gene>
    <name evidence="2" type="ORF">CSUI_000121</name>
</gene>
<evidence type="ECO:0000313" key="3">
    <source>
        <dbReference type="Proteomes" id="UP000221165"/>
    </source>
</evidence>
<feature type="region of interest" description="Disordered" evidence="1">
    <location>
        <begin position="1"/>
        <end position="230"/>
    </location>
</feature>
<sequence>MFQGDRTQVEARSSHNAGQSVTGRGDLSQRASVSQPLEPGEPEEPPVSPWFEELFQLSWPGTEGEGASGETSERSIETNQVHLIDEYRDPGLMPSFPAQQTSAVVQPEAVSEGDEGFPRKKSKASKGTYEGSLINESRSSTPTLSPSDSEGSAVVQPVSLTEDSADEGPPRKKSKFWTGVDNDGQATEPASSSDASTTPSPVSPIETSTGLQPVPVSGADSPVGVAAESSAAHAQAAGAWPGAEQAELLTSPRAGRQWGPQGPSLDSHAPASQDTPQLVHHHSSSSTSPRLAPEHQRADVGQDVAVADRTLAPYGESMTSLRALGLTESHCSTESLARQGQILIEMMKAADLHLPDFAGAASAYAGVGLEQLRSLRSDLAGQLERAYSAAAAATHEWGESCRRVHHKWKRFKARLRQLTAVTLFMTGQLGNTQQP</sequence>
<dbReference type="Proteomes" id="UP000221165">
    <property type="component" value="Unassembled WGS sequence"/>
</dbReference>
<feature type="region of interest" description="Disordered" evidence="1">
    <location>
        <begin position="253"/>
        <end position="298"/>
    </location>
</feature>
<dbReference type="EMBL" id="MIGC01000046">
    <property type="protein sequence ID" value="PHJ26026.1"/>
    <property type="molecule type" value="Genomic_DNA"/>
</dbReference>
<organism evidence="2 3">
    <name type="scientific">Cystoisospora suis</name>
    <dbReference type="NCBI Taxonomy" id="483139"/>
    <lineage>
        <taxon>Eukaryota</taxon>
        <taxon>Sar</taxon>
        <taxon>Alveolata</taxon>
        <taxon>Apicomplexa</taxon>
        <taxon>Conoidasida</taxon>
        <taxon>Coccidia</taxon>
        <taxon>Eucoccidiorida</taxon>
        <taxon>Eimeriorina</taxon>
        <taxon>Sarcocystidae</taxon>
        <taxon>Cystoisospora</taxon>
    </lineage>
</organism>
<name>A0A2C6LIL9_9APIC</name>
<keyword evidence="3" id="KW-1185">Reference proteome</keyword>
<feature type="compositionally biased region" description="Low complexity" evidence="1">
    <location>
        <begin position="186"/>
        <end position="204"/>
    </location>
</feature>
<dbReference type="RefSeq" id="XP_067927672.1">
    <property type="nucleotide sequence ID" value="XM_068060355.1"/>
</dbReference>
<dbReference type="GeneID" id="94423566"/>
<accession>A0A2C6LIL9</accession>